<proteinExistence type="predicted"/>
<reference evidence="4 5" key="1">
    <citation type="submission" date="2019-02" db="EMBL/GenBank/DDBJ databases">
        <authorList>
            <person name="Li S.-H."/>
        </authorList>
    </citation>
    <scope>NUCLEOTIDE SEQUENCE [LARGE SCALE GENOMIC DNA]</scope>
    <source>
        <strain evidence="4 5">IMCC14385</strain>
    </source>
</reference>
<organism evidence="4 5">
    <name type="scientific">Halioglobus maricola</name>
    <dbReference type="NCBI Taxonomy" id="2601894"/>
    <lineage>
        <taxon>Bacteria</taxon>
        <taxon>Pseudomonadati</taxon>
        <taxon>Pseudomonadota</taxon>
        <taxon>Gammaproteobacteria</taxon>
        <taxon>Cellvibrionales</taxon>
        <taxon>Halieaceae</taxon>
        <taxon>Halioglobus</taxon>
    </lineage>
</organism>
<dbReference type="InterPro" id="IPR011519">
    <property type="entry name" value="UnbV_ASPIC"/>
</dbReference>
<dbReference type="OrthoDB" id="100785at2"/>
<accession>A0A5P9NFP0</accession>
<dbReference type="PANTHER" id="PTHR16026:SF0">
    <property type="entry name" value="CARTILAGE ACIDIC PROTEIN 1"/>
    <property type="match status" value="1"/>
</dbReference>
<gene>
    <name evidence="4" type="ORF">EY643_00935</name>
</gene>
<dbReference type="InterPro" id="IPR028994">
    <property type="entry name" value="Integrin_alpha_N"/>
</dbReference>
<name>A0A5P9NFP0_9GAMM</name>
<dbReference type="Pfam" id="PF13517">
    <property type="entry name" value="FG-GAP_3"/>
    <property type="match status" value="2"/>
</dbReference>
<sequence>MISYYIRFRPATVFLLASLTTFTAGCEKPSIEQVATHDQANNVHSPEISRGHTSKIHFDARHKLLAYDRKIGSWGMAIGDVDNDGDMDIWLSQHHNNTHDEAALLLNRLDEGAGAFVVHNMPPGGDQHGAVWVDFDGDGDKDLLQLQGGGKGGKVTKPIERIGNQLFINAGLHNGAPQLHFPEATPSGANSRGLIYAHGRGRLATPLDINNDSRLDFFIGNSARDDGQYPSAIFIQKEGNQFELAKNALGQFSQGAVLAVPADFDGDKYTDLFLLRDSNLSNEIVLWRDGRYLAPGDTLRIPKSLRKSIAKDVLVQDFNGDGLADIWLAIAKKRGDPGADRLYLRDGDKFIEVSKAAGIRAERFNSLNAVAGDFDNDGDLDVYTVNSDYTPAEIGVNEVNAVWENRGNKMLKVKGTRLAVPQFTPLTGDGFAPSEDNGRAKSVALADFNNDGNLDFLVANGSKGAKLKDVFRRGTYDLFLGRNEADNGWLTISLTGTSSNIEGIGATIRVTSHHGTQVRFAAHGLHAMTQNDTRIHFGLGQLAADETLSVEVAWPSGIVQQIPTVQPNQTLEVLEPAESNTR</sequence>
<dbReference type="Proteomes" id="UP000326287">
    <property type="component" value="Chromosome"/>
</dbReference>
<dbReference type="InterPro" id="IPR013517">
    <property type="entry name" value="FG-GAP"/>
</dbReference>
<dbReference type="SUPFAM" id="SSF69318">
    <property type="entry name" value="Integrin alpha N-terminal domain"/>
    <property type="match status" value="2"/>
</dbReference>
<feature type="signal peptide" evidence="2">
    <location>
        <begin position="1"/>
        <end position="23"/>
    </location>
</feature>
<evidence type="ECO:0000259" key="3">
    <source>
        <dbReference type="Pfam" id="PF07593"/>
    </source>
</evidence>
<dbReference type="InterPro" id="IPR027039">
    <property type="entry name" value="Crtac1"/>
</dbReference>
<evidence type="ECO:0000256" key="2">
    <source>
        <dbReference type="SAM" id="SignalP"/>
    </source>
</evidence>
<dbReference type="Gene3D" id="2.130.10.130">
    <property type="entry name" value="Integrin alpha, N-terminal"/>
    <property type="match status" value="2"/>
</dbReference>
<dbReference type="AlphaFoldDB" id="A0A5P9NFP0"/>
<protein>
    <submittedName>
        <fullName evidence="4">CRTAC1 family protein</fullName>
    </submittedName>
</protein>
<keyword evidence="5" id="KW-1185">Reference proteome</keyword>
<dbReference type="PANTHER" id="PTHR16026">
    <property type="entry name" value="CARTILAGE ACIDIC PROTEIN 1"/>
    <property type="match status" value="1"/>
</dbReference>
<dbReference type="KEGG" id="halc:EY643_00935"/>
<feature type="chain" id="PRO_5025051496" evidence="2">
    <location>
        <begin position="24"/>
        <end position="582"/>
    </location>
</feature>
<dbReference type="EMBL" id="CP036422">
    <property type="protein sequence ID" value="QFU74326.1"/>
    <property type="molecule type" value="Genomic_DNA"/>
</dbReference>
<dbReference type="Pfam" id="PF07593">
    <property type="entry name" value="UnbV_ASPIC"/>
    <property type="match status" value="1"/>
</dbReference>
<dbReference type="RefSeq" id="WP_152660437.1">
    <property type="nucleotide sequence ID" value="NZ_CP036422.1"/>
</dbReference>
<keyword evidence="1 2" id="KW-0732">Signal</keyword>
<evidence type="ECO:0000256" key="1">
    <source>
        <dbReference type="ARBA" id="ARBA00022729"/>
    </source>
</evidence>
<evidence type="ECO:0000313" key="5">
    <source>
        <dbReference type="Proteomes" id="UP000326287"/>
    </source>
</evidence>
<feature type="domain" description="ASPIC/UnbV" evidence="3">
    <location>
        <begin position="503"/>
        <end position="571"/>
    </location>
</feature>
<dbReference type="PROSITE" id="PS51257">
    <property type="entry name" value="PROKAR_LIPOPROTEIN"/>
    <property type="match status" value="1"/>
</dbReference>
<evidence type="ECO:0000313" key="4">
    <source>
        <dbReference type="EMBL" id="QFU74326.1"/>
    </source>
</evidence>